<evidence type="ECO:0000259" key="3">
    <source>
        <dbReference type="Pfam" id="PF07593"/>
    </source>
</evidence>
<name>A0A841LK99_9SPHN</name>
<feature type="domain" description="ASPIC/UnbV" evidence="3">
    <location>
        <begin position="417"/>
        <end position="475"/>
    </location>
</feature>
<dbReference type="SUPFAM" id="SSF69318">
    <property type="entry name" value="Integrin alpha N-terminal domain"/>
    <property type="match status" value="1"/>
</dbReference>
<organism evidence="4 5">
    <name type="scientific">Polymorphobacter multimanifer</name>
    <dbReference type="NCBI Taxonomy" id="1070431"/>
    <lineage>
        <taxon>Bacteria</taxon>
        <taxon>Pseudomonadati</taxon>
        <taxon>Pseudomonadota</taxon>
        <taxon>Alphaproteobacteria</taxon>
        <taxon>Sphingomonadales</taxon>
        <taxon>Sphingosinicellaceae</taxon>
        <taxon>Polymorphobacter</taxon>
    </lineage>
</organism>
<keyword evidence="5" id="KW-1185">Reference proteome</keyword>
<dbReference type="PANTHER" id="PTHR16026">
    <property type="entry name" value="CARTILAGE ACIDIC PROTEIN 1"/>
    <property type="match status" value="1"/>
</dbReference>
<accession>A0A841LK99</accession>
<gene>
    <name evidence="4" type="ORF">FHS79_003599</name>
</gene>
<dbReference type="InterPro" id="IPR011519">
    <property type="entry name" value="UnbV_ASPIC"/>
</dbReference>
<sequence length="497" mass="52544">MRTMISLALLLSSGAALAQAPGFAPAFTPVQPETFSVPGSLSNAWADFDNDGDPDLAVSLKGGEIRLYRNDAGVFTNIGPAMGLPGADEGEYRGLSWGDYDNDGKLDLFAGSSLPKRPSHLFRNLGDRFENVAPALGLTLLGRSSRQNNFVDIDGDGDLDLFITDRMGGNKLFRNDGGSFVQIHADAPISAARSTVGACWLDYDQDGDLDLFLANQSGKEDSLFRNDGSGFTDVAAALGINSPGRDRSEGGVGCAIGDYDNDGLLDIFVPNYGKNALWRGQPGGRFVAAAAATGVDVDNHAVGAAFGDFDNDGFIDLSVMSYHGEPGKQVPENRLFRNEGGKRFVNVLGADSPLDTGDHGTAFVDYNGDGALDLSITKGYNVTGGHYLFRNDLAPAKAGQSLQVIVLDSKGHHTQAGAEVRIYPAGRKGAAPLGLMPVHTGGGYGTQHALPVHFGLGNAKRVDVEVTFMGKNGREVQWRRGVTPSATPIVIRRAAPR</sequence>
<dbReference type="InterPro" id="IPR028994">
    <property type="entry name" value="Integrin_alpha_N"/>
</dbReference>
<dbReference type="InterPro" id="IPR013517">
    <property type="entry name" value="FG-GAP"/>
</dbReference>
<keyword evidence="1 2" id="KW-0732">Signal</keyword>
<dbReference type="InterPro" id="IPR027039">
    <property type="entry name" value="Crtac1"/>
</dbReference>
<dbReference type="Pfam" id="PF07593">
    <property type="entry name" value="UnbV_ASPIC"/>
    <property type="match status" value="1"/>
</dbReference>
<evidence type="ECO:0000313" key="4">
    <source>
        <dbReference type="EMBL" id="MBB6229398.1"/>
    </source>
</evidence>
<proteinExistence type="predicted"/>
<protein>
    <recommendedName>
        <fullName evidence="3">ASPIC/UnbV domain-containing protein</fullName>
    </recommendedName>
</protein>
<evidence type="ECO:0000313" key="5">
    <source>
        <dbReference type="Proteomes" id="UP000538147"/>
    </source>
</evidence>
<dbReference type="AlphaFoldDB" id="A0A841LK99"/>
<feature type="signal peptide" evidence="2">
    <location>
        <begin position="1"/>
        <end position="18"/>
    </location>
</feature>
<evidence type="ECO:0000256" key="2">
    <source>
        <dbReference type="SAM" id="SignalP"/>
    </source>
</evidence>
<dbReference type="RefSeq" id="WP_184203062.1">
    <property type="nucleotide sequence ID" value="NZ_JACIIV010000046.1"/>
</dbReference>
<dbReference type="Proteomes" id="UP000538147">
    <property type="component" value="Unassembled WGS sequence"/>
</dbReference>
<reference evidence="4 5" key="1">
    <citation type="submission" date="2020-08" db="EMBL/GenBank/DDBJ databases">
        <title>Genomic Encyclopedia of Type Strains, Phase IV (KMG-IV): sequencing the most valuable type-strain genomes for metagenomic binning, comparative biology and taxonomic classification.</title>
        <authorList>
            <person name="Goeker M."/>
        </authorList>
    </citation>
    <scope>NUCLEOTIDE SEQUENCE [LARGE SCALE GENOMIC DNA]</scope>
    <source>
        <strain evidence="4 5">DSM 102189</strain>
    </source>
</reference>
<evidence type="ECO:0000256" key="1">
    <source>
        <dbReference type="ARBA" id="ARBA00022729"/>
    </source>
</evidence>
<dbReference type="Pfam" id="PF13517">
    <property type="entry name" value="FG-GAP_3"/>
    <property type="match status" value="3"/>
</dbReference>
<dbReference type="EMBL" id="JACIIV010000046">
    <property type="protein sequence ID" value="MBB6229398.1"/>
    <property type="molecule type" value="Genomic_DNA"/>
</dbReference>
<dbReference type="PANTHER" id="PTHR16026:SF0">
    <property type="entry name" value="CARTILAGE ACIDIC PROTEIN 1"/>
    <property type="match status" value="1"/>
</dbReference>
<comment type="caution">
    <text evidence="4">The sequence shown here is derived from an EMBL/GenBank/DDBJ whole genome shotgun (WGS) entry which is preliminary data.</text>
</comment>
<feature type="chain" id="PRO_5032303190" description="ASPIC/UnbV domain-containing protein" evidence="2">
    <location>
        <begin position="19"/>
        <end position="497"/>
    </location>
</feature>
<dbReference type="Gene3D" id="2.130.10.130">
    <property type="entry name" value="Integrin alpha, N-terminal"/>
    <property type="match status" value="1"/>
</dbReference>